<dbReference type="Pfam" id="PF00581">
    <property type="entry name" value="Rhodanese"/>
    <property type="match status" value="1"/>
</dbReference>
<dbReference type="InterPro" id="IPR050229">
    <property type="entry name" value="GlpE_sulfurtransferase"/>
</dbReference>
<protein>
    <submittedName>
        <fullName evidence="2">Rhodanese-like domain-containing protein</fullName>
    </submittedName>
</protein>
<organism evidence="2 3">
    <name type="scientific">Halobacillus salinarum</name>
    <dbReference type="NCBI Taxonomy" id="2932257"/>
    <lineage>
        <taxon>Bacteria</taxon>
        <taxon>Bacillati</taxon>
        <taxon>Bacillota</taxon>
        <taxon>Bacilli</taxon>
        <taxon>Bacillales</taxon>
        <taxon>Bacillaceae</taxon>
        <taxon>Halobacillus</taxon>
    </lineage>
</organism>
<dbReference type="InterPro" id="IPR001763">
    <property type="entry name" value="Rhodanese-like_dom"/>
</dbReference>
<reference evidence="2 3" key="1">
    <citation type="submission" date="2022-04" db="EMBL/GenBank/DDBJ databases">
        <title>Halobacillus sp. isolated from saltern.</title>
        <authorList>
            <person name="Won M."/>
            <person name="Lee C.-M."/>
            <person name="Woen H.-Y."/>
            <person name="Kwon S.-W."/>
        </authorList>
    </citation>
    <scope>NUCLEOTIDE SEQUENCE [LARGE SCALE GENOMIC DNA]</scope>
    <source>
        <strain evidence="2 3">SSBR10-3</strain>
    </source>
</reference>
<sequence length="98" mass="11153">MAETIKPEEVERKRKSENVSIIDVRTAEEVTQGKIPNAIHIPVDQIEQRLIDLDKTKEYITVCRSGRRSDKAADIMNEKGLQAENMEGGMEAWKGEVR</sequence>
<dbReference type="Proteomes" id="UP000831787">
    <property type="component" value="Chromosome"/>
</dbReference>
<name>A0ABY4EI46_9BACI</name>
<dbReference type="PANTHER" id="PTHR43031:SF17">
    <property type="entry name" value="SULFURTRANSFERASE YTWF-RELATED"/>
    <property type="match status" value="1"/>
</dbReference>
<dbReference type="PROSITE" id="PS50206">
    <property type="entry name" value="RHODANESE_3"/>
    <property type="match status" value="1"/>
</dbReference>
<gene>
    <name evidence="2" type="ORF">MUN89_20220</name>
</gene>
<dbReference type="PANTHER" id="PTHR43031">
    <property type="entry name" value="FAD-DEPENDENT OXIDOREDUCTASE"/>
    <property type="match status" value="1"/>
</dbReference>
<dbReference type="EMBL" id="CP095073">
    <property type="protein sequence ID" value="UOQ44153.1"/>
    <property type="molecule type" value="Genomic_DNA"/>
</dbReference>
<accession>A0ABY4EI46</accession>
<keyword evidence="3" id="KW-1185">Reference proteome</keyword>
<dbReference type="SMART" id="SM00450">
    <property type="entry name" value="RHOD"/>
    <property type="match status" value="1"/>
</dbReference>
<dbReference type="InterPro" id="IPR036873">
    <property type="entry name" value="Rhodanese-like_dom_sf"/>
</dbReference>
<feature type="domain" description="Rhodanese" evidence="1">
    <location>
        <begin position="15"/>
        <end position="98"/>
    </location>
</feature>
<evidence type="ECO:0000259" key="1">
    <source>
        <dbReference type="PROSITE" id="PS50206"/>
    </source>
</evidence>
<dbReference type="RefSeq" id="WP_244709881.1">
    <property type="nucleotide sequence ID" value="NZ_CP095073.1"/>
</dbReference>
<dbReference type="CDD" id="cd00158">
    <property type="entry name" value="RHOD"/>
    <property type="match status" value="1"/>
</dbReference>
<dbReference type="SUPFAM" id="SSF52821">
    <property type="entry name" value="Rhodanese/Cell cycle control phosphatase"/>
    <property type="match status" value="1"/>
</dbReference>
<evidence type="ECO:0000313" key="3">
    <source>
        <dbReference type="Proteomes" id="UP000831787"/>
    </source>
</evidence>
<proteinExistence type="predicted"/>
<evidence type="ECO:0000313" key="2">
    <source>
        <dbReference type="EMBL" id="UOQ44153.1"/>
    </source>
</evidence>
<dbReference type="Gene3D" id="3.40.250.10">
    <property type="entry name" value="Rhodanese-like domain"/>
    <property type="match status" value="1"/>
</dbReference>